<dbReference type="GO" id="GO:0017000">
    <property type="term" value="P:antibiotic biosynthetic process"/>
    <property type="evidence" value="ECO:0007669"/>
    <property type="project" value="UniProtKB-ARBA"/>
</dbReference>
<keyword evidence="7" id="KW-1185">Reference proteome</keyword>
<dbReference type="SUPFAM" id="SSF52777">
    <property type="entry name" value="CoA-dependent acyltransferases"/>
    <property type="match status" value="4"/>
</dbReference>
<dbReference type="SUPFAM" id="SSF47336">
    <property type="entry name" value="ACP-like"/>
    <property type="match status" value="1"/>
</dbReference>
<dbReference type="GO" id="GO:0043041">
    <property type="term" value="P:amino acid activation for nonribosomal peptide biosynthetic process"/>
    <property type="evidence" value="ECO:0007669"/>
    <property type="project" value="TreeGrafter"/>
</dbReference>
<dbReference type="PANTHER" id="PTHR45527:SF1">
    <property type="entry name" value="FATTY ACID SYNTHASE"/>
    <property type="match status" value="1"/>
</dbReference>
<keyword evidence="2" id="KW-0596">Phosphopantetheine</keyword>
<dbReference type="PATRIC" id="fig|1003195.11.peg.33"/>
<dbReference type="GO" id="GO:0008610">
    <property type="term" value="P:lipid biosynthetic process"/>
    <property type="evidence" value="ECO:0007669"/>
    <property type="project" value="UniProtKB-ARBA"/>
</dbReference>
<gene>
    <name evidence="6" type="ordered locus">SCATT_p17100</name>
</gene>
<dbReference type="GO" id="GO:0005737">
    <property type="term" value="C:cytoplasm"/>
    <property type="evidence" value="ECO:0007669"/>
    <property type="project" value="TreeGrafter"/>
</dbReference>
<dbReference type="InterPro" id="IPR006162">
    <property type="entry name" value="Ppantetheine_attach_site"/>
</dbReference>
<dbReference type="FunFam" id="1.10.1200.10:FF:000005">
    <property type="entry name" value="Nonribosomal peptide synthetase 1"/>
    <property type="match status" value="1"/>
</dbReference>
<dbReference type="PROSITE" id="PS00012">
    <property type="entry name" value="PHOSPHOPANTETHEINE"/>
    <property type="match status" value="1"/>
</dbReference>
<accession>F8JJQ0</accession>
<accession>G8XHZ7</accession>
<dbReference type="Gene3D" id="1.10.1200.10">
    <property type="entry name" value="ACP-like"/>
    <property type="match status" value="1"/>
</dbReference>
<proteinExistence type="predicted"/>
<dbReference type="AlphaFoldDB" id="F8JJQ0"/>
<reference evidence="7" key="1">
    <citation type="submission" date="2011-12" db="EMBL/GenBank/DDBJ databases">
        <title>Complete genome sequence of Streptomyces cattleya strain DSM 46488.</title>
        <authorList>
            <person name="Ou H.-Y."/>
            <person name="Li P."/>
            <person name="Zhao C."/>
            <person name="O'Hagan D."/>
            <person name="Deng Z."/>
        </authorList>
    </citation>
    <scope>NUCLEOTIDE SEQUENCE [LARGE SCALE GENOMIC DNA]</scope>
    <source>
        <strain evidence="7">ATCC 35852 / DSM 46488 / JCM 4925 / NBRC 14057 / NRRL 8057</strain>
        <plasmid evidence="7">Plasmid pSCATT</plasmid>
    </source>
</reference>
<dbReference type="Pfam" id="PF00668">
    <property type="entry name" value="Condensation"/>
    <property type="match status" value="2"/>
</dbReference>
<dbReference type="RefSeq" id="WP_014150495.1">
    <property type="nucleotide sequence ID" value="NC_016113.1"/>
</dbReference>
<keyword evidence="3" id="KW-0597">Phosphoprotein</keyword>
<dbReference type="SMART" id="SM00823">
    <property type="entry name" value="PKS_PP"/>
    <property type="match status" value="1"/>
</dbReference>
<keyword evidence="6" id="KW-0614">Plasmid</keyword>
<dbReference type="Pfam" id="PF00550">
    <property type="entry name" value="PP-binding"/>
    <property type="match status" value="1"/>
</dbReference>
<dbReference type="InterPro" id="IPR001242">
    <property type="entry name" value="Condensation_dom"/>
</dbReference>
<evidence type="ECO:0000256" key="2">
    <source>
        <dbReference type="ARBA" id="ARBA00022450"/>
    </source>
</evidence>
<dbReference type="GO" id="GO:0044550">
    <property type="term" value="P:secondary metabolite biosynthetic process"/>
    <property type="evidence" value="ECO:0007669"/>
    <property type="project" value="TreeGrafter"/>
</dbReference>
<dbReference type="InterPro" id="IPR020806">
    <property type="entry name" value="PKS_PP-bd"/>
</dbReference>
<dbReference type="OrthoDB" id="4013155at2"/>
<dbReference type="GO" id="GO:0031177">
    <property type="term" value="F:phosphopantetheine binding"/>
    <property type="evidence" value="ECO:0007669"/>
    <property type="project" value="InterPro"/>
</dbReference>
<evidence type="ECO:0000313" key="6">
    <source>
        <dbReference type="EMBL" id="AEW99903.1"/>
    </source>
</evidence>
<name>F8JJQ0_STREN</name>
<dbReference type="PROSITE" id="PS50075">
    <property type="entry name" value="CARRIER"/>
    <property type="match status" value="1"/>
</dbReference>
<protein>
    <submittedName>
        <fullName evidence="6">Non-ribosomal peptide synthetase/polyketide synthase</fullName>
    </submittedName>
</protein>
<evidence type="ECO:0000256" key="1">
    <source>
        <dbReference type="ARBA" id="ARBA00001957"/>
    </source>
</evidence>
<dbReference type="PANTHER" id="PTHR45527">
    <property type="entry name" value="NONRIBOSOMAL PEPTIDE SYNTHETASE"/>
    <property type="match status" value="1"/>
</dbReference>
<dbReference type="Gene3D" id="3.30.559.10">
    <property type="entry name" value="Chloramphenicol acetyltransferase-like domain"/>
    <property type="match status" value="2"/>
</dbReference>
<dbReference type="Gene3D" id="3.30.559.30">
    <property type="entry name" value="Nonribosomal peptide synthetase, condensation domain"/>
    <property type="match status" value="2"/>
</dbReference>
<sequence>MDDNRSRDLDGARTTLTQHLPLSVNQEAMWVTWQIDPTKWEHIIPLALDVKGVLDLPRLRAAVAQLSRRHPMLRARVRDVSGHLCLDWAGTASLPVTVRAVTAPRDEAVIAARSPFDLDEGPLARVEVLEGPDYTVLLITVHHIVLDGTATPLLLDDLRRAYAGEDLGLPEDLTPLVDHARRSREAADGAIGEESRRYWRDELADMPPARTLPVRSAEGARALTPFTVDAQLSRQARRLARELGVSYFTVMLGALFITLSHHTGSDDLIVSAPYHGRSDKRLGERVGYFVNVLPFRQKLCPSDTYERFLRKLRTTVRDGLKHGDLPLPSILRAAHLVGPDARAHTHQVVFEYWDTTSTSGLDVHRFELVGGGSRCRLSYLDSTDVADYRLTAQLNEGSTGSRMLWKDPGGTVGPTALAALTRDYLSIVADMVADPGRTLGEATARLPAVVLPDTGGTEPAEDTERPREPAGTAATPASAAMLGEIWREVLRIPEVSADDSFFELGGHSLLATTLLNRITERLGVELSVRDLFSHPRFGRLAEVIDDRRAAAPVDADDTPHPEETWEDVFPASVFQESIWLAERLDPAHAKYHIPLLWKVRGTLDGDALSRALALLVSRHEILRTRFVDKDGRLYQEVTEPWAPLVDRLDVTAAAEAGQRQWLRKWSDTTTSAFDPSTARLLAAGWFSLPDGGQLFSLCLHHLVLDGESVPVLVRDLERCYQQAAGLASGPLPEPGQYRELVFAQQTESARSRTAADLAYWQDHLSGAPASLGLAGPRAAGESGNIPLRLDGDTAQRLTALGTERNASRFMVTAAALAAVLHRASGLPDITFGVPVASRSAGVFDDVIGPCMNTLVLRSRCGAETTYSDLLRTVREEVIAAFEHQSAPFDDVVRRLRPPRSRGRTPFVDCLLNSVGMDQWSATLGDARLVFLDQDLRGEEVSKFPLTVTFTTAQDVVEGNLAYRGDCLDAAGALRLTDEITTVLGDFTALLPRRVFDADPTREL</sequence>
<dbReference type="HOGENOM" id="CLU_299146_0_0_11"/>
<feature type="region of interest" description="Disordered" evidence="4">
    <location>
        <begin position="451"/>
        <end position="476"/>
    </location>
</feature>
<dbReference type="InterPro" id="IPR036736">
    <property type="entry name" value="ACP-like_sf"/>
</dbReference>
<organism evidence="6 7">
    <name type="scientific">Streptantibioticus cattleyicolor (strain ATCC 35852 / DSM 46488 / JCM 4925 / NBRC 14057 / NRRL 8057)</name>
    <name type="common">Streptomyces cattleya</name>
    <dbReference type="NCBI Taxonomy" id="1003195"/>
    <lineage>
        <taxon>Bacteria</taxon>
        <taxon>Bacillati</taxon>
        <taxon>Actinomycetota</taxon>
        <taxon>Actinomycetes</taxon>
        <taxon>Kitasatosporales</taxon>
        <taxon>Streptomycetaceae</taxon>
        <taxon>Streptantibioticus</taxon>
    </lineage>
</organism>
<feature type="domain" description="Carrier" evidence="5">
    <location>
        <begin position="473"/>
        <end position="548"/>
    </location>
</feature>
<dbReference type="Proteomes" id="UP000007842">
    <property type="component" value="Plasmid pSCATT"/>
</dbReference>
<dbReference type="EMBL" id="CP003229">
    <property type="protein sequence ID" value="AEW99903.1"/>
    <property type="molecule type" value="Genomic_DNA"/>
</dbReference>
<evidence type="ECO:0000313" key="7">
    <source>
        <dbReference type="Proteomes" id="UP000007842"/>
    </source>
</evidence>
<geneLocation type="plasmid" evidence="6 7">
    <name>pSCATT</name>
</geneLocation>
<dbReference type="InterPro" id="IPR023213">
    <property type="entry name" value="CAT-like_dom_sf"/>
</dbReference>
<dbReference type="InterPro" id="IPR009081">
    <property type="entry name" value="PP-bd_ACP"/>
</dbReference>
<dbReference type="GO" id="GO:0003824">
    <property type="term" value="F:catalytic activity"/>
    <property type="evidence" value="ECO:0007669"/>
    <property type="project" value="InterPro"/>
</dbReference>
<dbReference type="KEGG" id="scy:SCATT_p17100"/>
<dbReference type="KEGG" id="sct:SCAT_p0038"/>
<evidence type="ECO:0000256" key="3">
    <source>
        <dbReference type="ARBA" id="ARBA00022553"/>
    </source>
</evidence>
<evidence type="ECO:0000256" key="4">
    <source>
        <dbReference type="SAM" id="MobiDB-lite"/>
    </source>
</evidence>
<comment type="cofactor">
    <cofactor evidence="1">
        <name>pantetheine 4'-phosphate</name>
        <dbReference type="ChEBI" id="CHEBI:47942"/>
    </cofactor>
</comment>
<evidence type="ECO:0000259" key="5">
    <source>
        <dbReference type="PROSITE" id="PS50075"/>
    </source>
</evidence>